<comment type="caution">
    <text evidence="8">The sequence shown here is derived from an EMBL/GenBank/DDBJ whole genome shotgun (WGS) entry which is preliminary data.</text>
</comment>
<dbReference type="Pfam" id="PF13102">
    <property type="entry name" value="Phage_int_SAM_5"/>
    <property type="match status" value="1"/>
</dbReference>
<feature type="domain" description="Core-binding (CB)" evidence="7">
    <location>
        <begin position="104"/>
        <end position="201"/>
    </location>
</feature>
<dbReference type="Gene3D" id="1.10.150.130">
    <property type="match status" value="1"/>
</dbReference>
<feature type="domain" description="Tyr recombinase" evidence="6">
    <location>
        <begin position="227"/>
        <end position="407"/>
    </location>
</feature>
<proteinExistence type="inferred from homology"/>
<accession>A0ABW6BUD9</accession>
<organism evidence="8 9">
    <name type="scientific">Pontibacter toksunensis</name>
    <dbReference type="NCBI Taxonomy" id="1332631"/>
    <lineage>
        <taxon>Bacteria</taxon>
        <taxon>Pseudomonadati</taxon>
        <taxon>Bacteroidota</taxon>
        <taxon>Cytophagia</taxon>
        <taxon>Cytophagales</taxon>
        <taxon>Hymenobacteraceae</taxon>
        <taxon>Pontibacter</taxon>
    </lineage>
</organism>
<evidence type="ECO:0000256" key="4">
    <source>
        <dbReference type="ARBA" id="ARBA00023172"/>
    </source>
</evidence>
<evidence type="ECO:0000256" key="3">
    <source>
        <dbReference type="ARBA" id="ARBA00023125"/>
    </source>
</evidence>
<reference evidence="9" key="1">
    <citation type="journal article" date="2019" name="Int. J. Syst. Evol. Microbiol.">
        <title>The Global Catalogue of Microorganisms (GCM) 10K type strain sequencing project: providing services to taxonomists for standard genome sequencing and annotation.</title>
        <authorList>
            <consortium name="The Broad Institute Genomics Platform"/>
            <consortium name="The Broad Institute Genome Sequencing Center for Infectious Disease"/>
            <person name="Wu L."/>
            <person name="Ma J."/>
        </authorList>
    </citation>
    <scope>NUCLEOTIDE SEQUENCE [LARGE SCALE GENOMIC DNA]</scope>
    <source>
        <strain evidence="9">KCTC 23984</strain>
    </source>
</reference>
<evidence type="ECO:0000259" key="6">
    <source>
        <dbReference type="PROSITE" id="PS51898"/>
    </source>
</evidence>
<evidence type="ECO:0000256" key="1">
    <source>
        <dbReference type="ARBA" id="ARBA00008857"/>
    </source>
</evidence>
<name>A0ABW6BUD9_9BACT</name>
<sequence length="414" mass="48542">MAKSATKAPYNLAKLIIPQTENGKPNLDARWSVSFWVWSEIKNKKVRIIRDYNINQFKTVRERKARASEVIEAVNELLKEGYVIAKDKPLPEITFEPTVDRDNLKLTEAITNYIEENRTSLSPNTIRGYRNLNNVLTEWLEYNAIAGIRLIDFNQDAAKAFFNYLKLERKVDRNGVEEVGVSNKTYNNYHTNLNRIYNALVEDGTIKKKHNPIQKIKRKKKTVSTQHVPYTTDQLREIKKLILMKGDKQLFLFVSFIYYTAARPGRELRLMQVKDILEDTIYIAADRSKVDEGRHASIPPALEELIQEHGLRSYPPDYYVFTRYQEPGLKPVGKEYFWERHRKVLEELGLTDQEYSMYGYKHTGNIQLYQATKDLIAIKEQNGHTSLDQTYNYMVRLGQIRKVEVYRQFPRFGE</sequence>
<evidence type="ECO:0000259" key="7">
    <source>
        <dbReference type="PROSITE" id="PS51900"/>
    </source>
</evidence>
<dbReference type="InterPro" id="IPR002104">
    <property type="entry name" value="Integrase_catalytic"/>
</dbReference>
<keyword evidence="9" id="KW-1185">Reference proteome</keyword>
<dbReference type="InterPro" id="IPR011010">
    <property type="entry name" value="DNA_brk_join_enz"/>
</dbReference>
<dbReference type="SUPFAM" id="SSF56349">
    <property type="entry name" value="DNA breaking-rejoining enzymes"/>
    <property type="match status" value="1"/>
</dbReference>
<dbReference type="Gene3D" id="1.10.443.10">
    <property type="entry name" value="Intergrase catalytic core"/>
    <property type="match status" value="1"/>
</dbReference>
<keyword evidence="3 5" id="KW-0238">DNA-binding</keyword>
<keyword evidence="2" id="KW-0229">DNA integration</keyword>
<evidence type="ECO:0000256" key="5">
    <source>
        <dbReference type="PROSITE-ProRule" id="PRU01248"/>
    </source>
</evidence>
<gene>
    <name evidence="8" type="ORF">ACFS7Z_13685</name>
</gene>
<dbReference type="InterPro" id="IPR050090">
    <property type="entry name" value="Tyrosine_recombinase_XerCD"/>
</dbReference>
<comment type="similarity">
    <text evidence="1">Belongs to the 'phage' integrase family.</text>
</comment>
<dbReference type="PROSITE" id="PS51898">
    <property type="entry name" value="TYR_RECOMBINASE"/>
    <property type="match status" value="1"/>
</dbReference>
<dbReference type="PANTHER" id="PTHR30349:SF41">
    <property type="entry name" value="INTEGRASE_RECOMBINASE PROTEIN MJ0367-RELATED"/>
    <property type="match status" value="1"/>
</dbReference>
<protein>
    <submittedName>
        <fullName evidence="8">Tyrosine-type recombinase/integrase</fullName>
    </submittedName>
</protein>
<dbReference type="InterPro" id="IPR025269">
    <property type="entry name" value="SAM-like_dom"/>
</dbReference>
<keyword evidence="4" id="KW-0233">DNA recombination</keyword>
<evidence type="ECO:0000313" key="9">
    <source>
        <dbReference type="Proteomes" id="UP001597641"/>
    </source>
</evidence>
<dbReference type="InterPro" id="IPR010998">
    <property type="entry name" value="Integrase_recombinase_N"/>
</dbReference>
<dbReference type="Proteomes" id="UP001597641">
    <property type="component" value="Unassembled WGS sequence"/>
</dbReference>
<dbReference type="PROSITE" id="PS51900">
    <property type="entry name" value="CB"/>
    <property type="match status" value="1"/>
</dbReference>
<dbReference type="InterPro" id="IPR044068">
    <property type="entry name" value="CB"/>
</dbReference>
<evidence type="ECO:0000256" key="2">
    <source>
        <dbReference type="ARBA" id="ARBA00022908"/>
    </source>
</evidence>
<dbReference type="InterPro" id="IPR013762">
    <property type="entry name" value="Integrase-like_cat_sf"/>
</dbReference>
<dbReference type="EMBL" id="JBHUOX010000009">
    <property type="protein sequence ID" value="MFD3001418.1"/>
    <property type="molecule type" value="Genomic_DNA"/>
</dbReference>
<dbReference type="PANTHER" id="PTHR30349">
    <property type="entry name" value="PHAGE INTEGRASE-RELATED"/>
    <property type="match status" value="1"/>
</dbReference>
<evidence type="ECO:0000313" key="8">
    <source>
        <dbReference type="EMBL" id="MFD3001418.1"/>
    </source>
</evidence>